<organism evidence="1 2">
    <name type="scientific">Ajellomyces capsulatus</name>
    <name type="common">Darling's disease fungus</name>
    <name type="synonym">Histoplasma capsulatum</name>
    <dbReference type="NCBI Taxonomy" id="5037"/>
    <lineage>
        <taxon>Eukaryota</taxon>
        <taxon>Fungi</taxon>
        <taxon>Dikarya</taxon>
        <taxon>Ascomycota</taxon>
        <taxon>Pezizomycotina</taxon>
        <taxon>Eurotiomycetes</taxon>
        <taxon>Eurotiomycetidae</taxon>
        <taxon>Onygenales</taxon>
        <taxon>Ajellomycetaceae</taxon>
        <taxon>Histoplasma</taxon>
    </lineage>
</organism>
<gene>
    <name evidence="1" type="ORF">I7I52_08854</name>
</gene>
<dbReference type="VEuPathDB" id="FungiDB:I7I52_08854"/>
<reference evidence="1 2" key="1">
    <citation type="submission" date="2021-01" db="EMBL/GenBank/DDBJ databases">
        <title>Chromosome-level genome assembly of a human fungal pathogen reveals clustering of transcriptionally co-regulated genes.</title>
        <authorList>
            <person name="Voorhies M."/>
            <person name="Cohen S."/>
            <person name="Shea T.P."/>
            <person name="Petrus S."/>
            <person name="Munoz J.F."/>
            <person name="Poplawski S."/>
            <person name="Goldman W.E."/>
            <person name="Michael T."/>
            <person name="Cuomo C.A."/>
            <person name="Sil A."/>
            <person name="Beyhan S."/>
        </authorList>
    </citation>
    <scope>NUCLEOTIDE SEQUENCE [LARGE SCALE GENOMIC DNA]</scope>
    <source>
        <strain evidence="1 2">G184AR</strain>
    </source>
</reference>
<dbReference type="EMBL" id="JAEVHI010000002">
    <property type="protein sequence ID" value="KAG5298780.1"/>
    <property type="molecule type" value="Genomic_DNA"/>
</dbReference>
<comment type="caution">
    <text evidence="1">The sequence shown here is derived from an EMBL/GenBank/DDBJ whole genome shotgun (WGS) entry which is preliminary data.</text>
</comment>
<dbReference type="Proteomes" id="UP000670092">
    <property type="component" value="Unassembled WGS sequence"/>
</dbReference>
<protein>
    <submittedName>
        <fullName evidence="1">Uncharacterized protein</fullName>
    </submittedName>
</protein>
<name>A0A8H7YUG6_AJECA</name>
<dbReference type="AlphaFoldDB" id="A0A8H7YUG6"/>
<evidence type="ECO:0000313" key="1">
    <source>
        <dbReference type="EMBL" id="KAG5298780.1"/>
    </source>
</evidence>
<accession>A0A8H7YUG6</accession>
<proteinExistence type="predicted"/>
<evidence type="ECO:0000313" key="2">
    <source>
        <dbReference type="Proteomes" id="UP000670092"/>
    </source>
</evidence>
<sequence length="69" mass="7483">MRDSGSSMCRCVSSEIWPDVERLHASNYFGPCIPQTTTVLGYRGVGTLGGYQETPIICSLGEEAAQSRI</sequence>